<dbReference type="PANTHER" id="PTHR10458">
    <property type="entry name" value="PEPTIDE DEFORMYLASE"/>
    <property type="match status" value="1"/>
</dbReference>
<dbReference type="Proteomes" id="UP000325957">
    <property type="component" value="Unassembled WGS sequence"/>
</dbReference>
<keyword evidence="9" id="KW-1185">Reference proteome</keyword>
<accession>A0A5J5KX45</accession>
<dbReference type="Gene3D" id="3.90.45.10">
    <property type="entry name" value="Peptide deformylase"/>
    <property type="match status" value="1"/>
</dbReference>
<dbReference type="EC" id="3.5.1.88" evidence="6"/>
<protein>
    <recommendedName>
        <fullName evidence="6">Peptide deformylase</fullName>
        <shortName evidence="6">PDF</shortName>
        <ecNumber evidence="6">3.5.1.88</ecNumber>
    </recommendedName>
    <alternativeName>
        <fullName evidence="6">Polypeptide deformylase</fullName>
    </alternativeName>
</protein>
<evidence type="ECO:0000313" key="8">
    <source>
        <dbReference type="EMBL" id="KAA9393396.1"/>
    </source>
</evidence>
<dbReference type="PIRSF" id="PIRSF004749">
    <property type="entry name" value="Pep_def"/>
    <property type="match status" value="1"/>
</dbReference>
<comment type="function">
    <text evidence="6">Removes the formyl group from the N-terminal Met of newly synthesized proteins. Requires at least a dipeptide for an efficient rate of reaction. N-terminal L-methionine is a prerequisite for activity but the enzyme has broad specificity at other positions.</text>
</comment>
<keyword evidence="2 6" id="KW-0479">Metal-binding</keyword>
<sequence length="201" mass="21158">MAVRPIRTIGDPVLRSQASPVRDFDDAGTHDLQDLVDDMIETMHDVEGVGLAAPQIGVGLRIFVYDVEGQIGHVVNPELTVGEEPQDGSEGCLSVPGMGHPTPRARAATVHGFTVAGEPLTVSGEGLLARCLQHEYDHLNGTLYVDRLRGAAKKEAMKAIRQREYADVVADVQGQRAASLGSGRGSSFGGSSTTGFPGGGR</sequence>
<evidence type="ECO:0000256" key="1">
    <source>
        <dbReference type="ARBA" id="ARBA00010759"/>
    </source>
</evidence>
<feature type="region of interest" description="Disordered" evidence="7">
    <location>
        <begin position="179"/>
        <end position="201"/>
    </location>
</feature>
<feature type="binding site" evidence="6">
    <location>
        <position position="92"/>
    </location>
    <ligand>
        <name>Fe cation</name>
        <dbReference type="ChEBI" id="CHEBI:24875"/>
    </ligand>
</feature>
<reference evidence="8 9" key="1">
    <citation type="submission" date="2019-05" db="EMBL/GenBank/DDBJ databases">
        <title>Kocuria coralli sp. nov., a novel actinobacterium isolated from coral reef seawater.</title>
        <authorList>
            <person name="Li J."/>
        </authorList>
    </citation>
    <scope>NUCLEOTIDE SEQUENCE [LARGE SCALE GENOMIC DNA]</scope>
    <source>
        <strain evidence="8 9">SCSIO 13007</strain>
    </source>
</reference>
<evidence type="ECO:0000256" key="5">
    <source>
        <dbReference type="ARBA" id="ARBA00023004"/>
    </source>
</evidence>
<evidence type="ECO:0000256" key="3">
    <source>
        <dbReference type="ARBA" id="ARBA00022801"/>
    </source>
</evidence>
<dbReference type="EMBL" id="SZWF01000019">
    <property type="protein sequence ID" value="KAA9393396.1"/>
    <property type="molecule type" value="Genomic_DNA"/>
</dbReference>
<comment type="similarity">
    <text evidence="1 6">Belongs to the polypeptide deformylase family.</text>
</comment>
<dbReference type="AlphaFoldDB" id="A0A5J5KX45"/>
<evidence type="ECO:0000256" key="4">
    <source>
        <dbReference type="ARBA" id="ARBA00022917"/>
    </source>
</evidence>
<dbReference type="GO" id="GO:0046872">
    <property type="term" value="F:metal ion binding"/>
    <property type="evidence" value="ECO:0007669"/>
    <property type="project" value="UniProtKB-KW"/>
</dbReference>
<dbReference type="HAMAP" id="MF_00163">
    <property type="entry name" value="Pep_deformylase"/>
    <property type="match status" value="1"/>
</dbReference>
<evidence type="ECO:0000256" key="2">
    <source>
        <dbReference type="ARBA" id="ARBA00022723"/>
    </source>
</evidence>
<comment type="caution">
    <text evidence="8">The sequence shown here is derived from an EMBL/GenBank/DDBJ whole genome shotgun (WGS) entry which is preliminary data.</text>
</comment>
<dbReference type="RefSeq" id="WP_158034569.1">
    <property type="nucleotide sequence ID" value="NZ_ML708624.1"/>
</dbReference>
<comment type="cofactor">
    <cofactor evidence="6">
        <name>Fe(2+)</name>
        <dbReference type="ChEBI" id="CHEBI:29033"/>
    </cofactor>
    <text evidence="6">Binds 1 Fe(2+) ion.</text>
</comment>
<dbReference type="GO" id="GO:0042586">
    <property type="term" value="F:peptide deformylase activity"/>
    <property type="evidence" value="ECO:0007669"/>
    <property type="project" value="UniProtKB-UniRule"/>
</dbReference>
<organism evidence="8 9">
    <name type="scientific">Kocuria coralli</name>
    <dbReference type="NCBI Taxonomy" id="1461025"/>
    <lineage>
        <taxon>Bacteria</taxon>
        <taxon>Bacillati</taxon>
        <taxon>Actinomycetota</taxon>
        <taxon>Actinomycetes</taxon>
        <taxon>Micrococcales</taxon>
        <taxon>Micrococcaceae</taxon>
        <taxon>Kocuria</taxon>
    </lineage>
</organism>
<dbReference type="InterPro" id="IPR036821">
    <property type="entry name" value="Peptide_deformylase_sf"/>
</dbReference>
<dbReference type="GO" id="GO:0006412">
    <property type="term" value="P:translation"/>
    <property type="evidence" value="ECO:0007669"/>
    <property type="project" value="UniProtKB-UniRule"/>
</dbReference>
<dbReference type="SUPFAM" id="SSF56420">
    <property type="entry name" value="Peptide deformylase"/>
    <property type="match status" value="1"/>
</dbReference>
<dbReference type="InterPro" id="IPR023635">
    <property type="entry name" value="Peptide_deformylase"/>
</dbReference>
<dbReference type="PRINTS" id="PR01576">
    <property type="entry name" value="PDEFORMYLASE"/>
</dbReference>
<dbReference type="Pfam" id="PF01327">
    <property type="entry name" value="Pep_deformylase"/>
    <property type="match status" value="1"/>
</dbReference>
<gene>
    <name evidence="6 8" type="primary">def</name>
    <name evidence="8" type="ORF">FCK90_12120</name>
</gene>
<feature type="active site" evidence="6">
    <location>
        <position position="135"/>
    </location>
</feature>
<comment type="catalytic activity">
    <reaction evidence="6">
        <text>N-terminal N-formyl-L-methionyl-[peptide] + H2O = N-terminal L-methionyl-[peptide] + formate</text>
        <dbReference type="Rhea" id="RHEA:24420"/>
        <dbReference type="Rhea" id="RHEA-COMP:10639"/>
        <dbReference type="Rhea" id="RHEA-COMP:10640"/>
        <dbReference type="ChEBI" id="CHEBI:15377"/>
        <dbReference type="ChEBI" id="CHEBI:15740"/>
        <dbReference type="ChEBI" id="CHEBI:49298"/>
        <dbReference type="ChEBI" id="CHEBI:64731"/>
        <dbReference type="EC" id="3.5.1.88"/>
    </reaction>
</comment>
<dbReference type="NCBIfam" id="TIGR00079">
    <property type="entry name" value="pept_deformyl"/>
    <property type="match status" value="1"/>
</dbReference>
<keyword evidence="3 6" id="KW-0378">Hydrolase</keyword>
<evidence type="ECO:0000256" key="7">
    <source>
        <dbReference type="SAM" id="MobiDB-lite"/>
    </source>
</evidence>
<dbReference type="OrthoDB" id="9804313at2"/>
<name>A0A5J5KX45_9MICC</name>
<evidence type="ECO:0000313" key="9">
    <source>
        <dbReference type="Proteomes" id="UP000325957"/>
    </source>
</evidence>
<feature type="binding site" evidence="6">
    <location>
        <position position="134"/>
    </location>
    <ligand>
        <name>Fe cation</name>
        <dbReference type="ChEBI" id="CHEBI:24875"/>
    </ligand>
</feature>
<dbReference type="CDD" id="cd00487">
    <property type="entry name" value="Pep_deformylase"/>
    <property type="match status" value="1"/>
</dbReference>
<keyword evidence="5 6" id="KW-0408">Iron</keyword>
<evidence type="ECO:0000256" key="6">
    <source>
        <dbReference type="HAMAP-Rule" id="MF_00163"/>
    </source>
</evidence>
<dbReference type="PANTHER" id="PTHR10458:SF2">
    <property type="entry name" value="PEPTIDE DEFORMYLASE, MITOCHONDRIAL"/>
    <property type="match status" value="1"/>
</dbReference>
<dbReference type="NCBIfam" id="NF001159">
    <property type="entry name" value="PRK00150.1-3"/>
    <property type="match status" value="1"/>
</dbReference>
<proteinExistence type="inferred from homology"/>
<keyword evidence="4 6" id="KW-0648">Protein biosynthesis</keyword>
<feature type="binding site" evidence="6">
    <location>
        <position position="138"/>
    </location>
    <ligand>
        <name>Fe cation</name>
        <dbReference type="ChEBI" id="CHEBI:24875"/>
    </ligand>
</feature>